<evidence type="ECO:0000256" key="1">
    <source>
        <dbReference type="SAM" id="Phobius"/>
    </source>
</evidence>
<name>A0A1W1XYK4_9NEIS</name>
<sequence>MRKAAGFTLLEIMVVLALLGLLIGLVAPNYVGQLERSSRRFALDQFQGQLAQLPRWARLSGDAIVLDKLTEPRTAGGEDILSLPEHWQASFTPPLRISAQQMCSTTTIDISDDKGVAAARYQITGPDCMPVESDL</sequence>
<protein>
    <submittedName>
        <fullName evidence="2">Prepilin-type N-terminal cleavage/methylation domain-containing protein</fullName>
    </submittedName>
</protein>
<dbReference type="OrthoDB" id="9429490at2"/>
<accession>A0A1W1XYK4</accession>
<gene>
    <name evidence="2" type="ORF">SAMN02745857_03496</name>
</gene>
<keyword evidence="1" id="KW-0812">Transmembrane</keyword>
<dbReference type="InterPro" id="IPR045584">
    <property type="entry name" value="Pilin-like"/>
</dbReference>
<organism evidence="2 3">
    <name type="scientific">Andreprevotia lacus DSM 23236</name>
    <dbReference type="NCBI Taxonomy" id="1121001"/>
    <lineage>
        <taxon>Bacteria</taxon>
        <taxon>Pseudomonadati</taxon>
        <taxon>Pseudomonadota</taxon>
        <taxon>Betaproteobacteria</taxon>
        <taxon>Neisseriales</taxon>
        <taxon>Chitinibacteraceae</taxon>
        <taxon>Andreprevotia</taxon>
    </lineage>
</organism>
<dbReference type="EMBL" id="FWXD01000027">
    <property type="protein sequence ID" value="SMC28944.1"/>
    <property type="molecule type" value="Genomic_DNA"/>
</dbReference>
<evidence type="ECO:0000313" key="3">
    <source>
        <dbReference type="Proteomes" id="UP000192761"/>
    </source>
</evidence>
<keyword evidence="1" id="KW-1133">Transmembrane helix</keyword>
<dbReference type="RefSeq" id="WP_084092444.1">
    <property type="nucleotide sequence ID" value="NZ_FWXD01000027.1"/>
</dbReference>
<dbReference type="NCBIfam" id="TIGR02532">
    <property type="entry name" value="IV_pilin_GFxxxE"/>
    <property type="match status" value="1"/>
</dbReference>
<proteinExistence type="predicted"/>
<dbReference type="SUPFAM" id="SSF54523">
    <property type="entry name" value="Pili subunits"/>
    <property type="match status" value="1"/>
</dbReference>
<keyword evidence="1" id="KW-0472">Membrane</keyword>
<dbReference type="Proteomes" id="UP000192761">
    <property type="component" value="Unassembled WGS sequence"/>
</dbReference>
<dbReference type="AlphaFoldDB" id="A0A1W1XYK4"/>
<dbReference type="Gene3D" id="3.30.700.10">
    <property type="entry name" value="Glycoprotein, Type 4 Pilin"/>
    <property type="match status" value="1"/>
</dbReference>
<feature type="transmembrane region" description="Helical" evidence="1">
    <location>
        <begin position="12"/>
        <end position="31"/>
    </location>
</feature>
<evidence type="ECO:0000313" key="2">
    <source>
        <dbReference type="EMBL" id="SMC28944.1"/>
    </source>
</evidence>
<dbReference type="InterPro" id="IPR012902">
    <property type="entry name" value="N_methyl_site"/>
</dbReference>
<reference evidence="2 3" key="1">
    <citation type="submission" date="2017-04" db="EMBL/GenBank/DDBJ databases">
        <authorList>
            <person name="Afonso C.L."/>
            <person name="Miller P.J."/>
            <person name="Scott M.A."/>
            <person name="Spackman E."/>
            <person name="Goraichik I."/>
            <person name="Dimitrov K.M."/>
            <person name="Suarez D.L."/>
            <person name="Swayne D.E."/>
        </authorList>
    </citation>
    <scope>NUCLEOTIDE SEQUENCE [LARGE SCALE GENOMIC DNA]</scope>
    <source>
        <strain evidence="2 3">DSM 23236</strain>
    </source>
</reference>
<keyword evidence="3" id="KW-1185">Reference proteome</keyword>
<dbReference type="STRING" id="1121001.SAMN02745857_03496"/>
<dbReference type="PROSITE" id="PS00409">
    <property type="entry name" value="PROKAR_NTER_METHYL"/>
    <property type="match status" value="1"/>
</dbReference>
<dbReference type="Pfam" id="PF07963">
    <property type="entry name" value="N_methyl"/>
    <property type="match status" value="1"/>
</dbReference>